<dbReference type="EMBL" id="KX241618">
    <property type="protein sequence ID" value="ANT45278.1"/>
    <property type="molecule type" value="Genomic_DNA"/>
</dbReference>
<organism evidence="1 2">
    <name type="scientific">Xanthomonas phage Xoo-sp2</name>
    <dbReference type="NCBI Taxonomy" id="1852622"/>
    <lineage>
        <taxon>Viruses</taxon>
        <taxon>Duplodnaviria</taxon>
        <taxon>Heunggongvirae</taxon>
        <taxon>Uroviricota</taxon>
        <taxon>Caudoviricetes</taxon>
        <taxon>Mesyanzhinovviridae</taxon>
        <taxon>Bradleyvirinae</taxon>
        <taxon>Xooduovirus</taxon>
        <taxon>Xooduovirus Xoosp2</taxon>
    </lineage>
</organism>
<sequence length="100" mass="11067">MNNDRDDEREDMNLEDLLLSALTGKCPHELQLGRVMGVLGAVVHRNGGSITLEEHELMSLNGRALKIEMDRQTGKVEVSLVDGPVEEQKQPTHAAPPTRQ</sequence>
<protein>
    <submittedName>
        <fullName evidence="1">Uncharacterized protein</fullName>
    </submittedName>
</protein>
<accession>A0A1X9IAK3</accession>
<reference evidence="1 2" key="1">
    <citation type="submission" date="2016-05" db="EMBL/GenBank/DDBJ databases">
        <title>A Novel Xanthomonas Oryzae pv. Oryzae Phage Xoo-sp2 as Possible Biocontrol Agent in Plant.</title>
        <authorList>
            <person name="Dong Z."/>
            <person name="Liu J."/>
            <person name="Peng D."/>
        </authorList>
    </citation>
    <scope>NUCLEOTIDE SEQUENCE [LARGE SCALE GENOMIC DNA]</scope>
</reference>
<proteinExistence type="predicted"/>
<name>A0A1X9IAK3_9CAUD</name>
<evidence type="ECO:0000313" key="1">
    <source>
        <dbReference type="EMBL" id="ANT45278.1"/>
    </source>
</evidence>
<dbReference type="Proteomes" id="UP000223047">
    <property type="component" value="Segment"/>
</dbReference>
<keyword evidence="2" id="KW-1185">Reference proteome</keyword>
<evidence type="ECO:0000313" key="2">
    <source>
        <dbReference type="Proteomes" id="UP000223047"/>
    </source>
</evidence>
<gene>
    <name evidence="1" type="ORF">Xoosp2_56</name>
</gene>